<feature type="domain" description="DUF4426" evidence="2">
    <location>
        <begin position="44"/>
        <end position="158"/>
    </location>
</feature>
<dbReference type="Pfam" id="PF14467">
    <property type="entry name" value="DUF4426"/>
    <property type="match status" value="1"/>
</dbReference>
<proteinExistence type="predicted"/>
<dbReference type="eggNOG" id="ENOG503303T">
    <property type="taxonomic scope" value="Bacteria"/>
</dbReference>
<dbReference type="Proteomes" id="UP000009282">
    <property type="component" value="Chromosome"/>
</dbReference>
<evidence type="ECO:0000313" key="4">
    <source>
        <dbReference type="Proteomes" id="UP000009282"/>
    </source>
</evidence>
<organism evidence="3 4">
    <name type="scientific">Glaciecola nitratireducens (strain JCM 12485 / KCTC 12276 / FR1064)</name>
    <dbReference type="NCBI Taxonomy" id="1085623"/>
    <lineage>
        <taxon>Bacteria</taxon>
        <taxon>Pseudomonadati</taxon>
        <taxon>Pseudomonadota</taxon>
        <taxon>Gammaproteobacteria</taxon>
        <taxon>Alteromonadales</taxon>
        <taxon>Alteromonadaceae</taxon>
        <taxon>Brumicola</taxon>
    </lineage>
</organism>
<gene>
    <name evidence="3" type="ordered locus">GNIT_2748</name>
</gene>
<dbReference type="OrthoDB" id="8563353at2"/>
<dbReference type="KEGG" id="gni:GNIT_2748"/>
<dbReference type="EMBL" id="CP003060">
    <property type="protein sequence ID" value="AEP30845.1"/>
    <property type="molecule type" value="Genomic_DNA"/>
</dbReference>
<dbReference type="HOGENOM" id="CLU_141658_0_0_6"/>
<evidence type="ECO:0000259" key="2">
    <source>
        <dbReference type="Pfam" id="PF14467"/>
    </source>
</evidence>
<name>G4QID1_GLANF</name>
<dbReference type="InterPro" id="IPR025218">
    <property type="entry name" value="DUF4426"/>
</dbReference>
<protein>
    <recommendedName>
        <fullName evidence="2">DUF4426 domain-containing protein</fullName>
    </recommendedName>
</protein>
<keyword evidence="1" id="KW-0732">Signal</keyword>
<reference evidence="3 4" key="1">
    <citation type="journal article" date="2011" name="J. Bacteriol.">
        <title>Complete genome sequence of seawater bacterium Glaciecola nitratireducens FR1064T.</title>
        <authorList>
            <person name="Bian F."/>
            <person name="Qin Q.L."/>
            <person name="Xie B.B."/>
            <person name="Shu Y.L."/>
            <person name="Zhang X.Y."/>
            <person name="Yu Y."/>
            <person name="Chen B."/>
            <person name="Chen X.L."/>
            <person name="Zhou B.C."/>
            <person name="Zhang Y.Z."/>
        </authorList>
    </citation>
    <scope>NUCLEOTIDE SEQUENCE [LARGE SCALE GENOMIC DNA]</scope>
    <source>
        <strain evidence="4">JCM 12485 / KCTC 12276 / FR1064</strain>
    </source>
</reference>
<dbReference type="Gene3D" id="2.60.40.3340">
    <property type="entry name" value="Domain of unknown function DUF4426"/>
    <property type="match status" value="1"/>
</dbReference>
<feature type="chain" id="PRO_5003467854" description="DUF4426 domain-containing protein" evidence="1">
    <location>
        <begin position="39"/>
        <end position="158"/>
    </location>
</feature>
<dbReference type="STRING" id="1085623.GNIT_2748"/>
<evidence type="ECO:0000313" key="3">
    <source>
        <dbReference type="EMBL" id="AEP30845.1"/>
    </source>
</evidence>
<evidence type="ECO:0000256" key="1">
    <source>
        <dbReference type="SAM" id="SignalP"/>
    </source>
</evidence>
<feature type="signal peptide" evidence="1">
    <location>
        <begin position="1"/>
        <end position="38"/>
    </location>
</feature>
<dbReference type="RefSeq" id="WP_014109718.1">
    <property type="nucleotide sequence ID" value="NC_016041.1"/>
</dbReference>
<accession>G4QID1</accession>
<sequence length="158" mass="17551">MTFSVIQLSKSFIPKAHVALTLALLALASLLLQSTANAEEKTLLGNWEVHHIVLSTTFLTPEIAKANNIVRSKYSALVNISVLDSKDKTAQNVSITGTARNLLGNSKKLSFKKVTEGDAIYYLAVFSHAHKEKFRFDINIQQGNETQTLQLEQEMYVD</sequence>
<dbReference type="AlphaFoldDB" id="G4QID1"/>
<keyword evidence="4" id="KW-1185">Reference proteome</keyword>